<keyword evidence="1" id="KW-0175">Coiled coil</keyword>
<sequence length="587" mass="67323">MRTCAKLTKKEFQRRHDNKSIKWYCGWCDGGSDMANDFRSEANPSVVHGNELKLILQKLNKESVEFCAEKFDEITNDLKEVRHKLDDVLAENKLMLALKIKNEELKQYLRRYKLELHGIPLTKNDNTLEIVKQTASALGIKLSVEDIDPSHHLSQKQLELAPAIIEEIMKAKKKHLTTASLALEKIATPANRPIHINENLTLYQNTMNEASRTIKVSEEEDINRVRVSLLKQGNTPTPPAPKWQGQQLNTFNKIFKLKKEDVYECQIALKIVCLNARSSRNKLDEVEALITTIGNTGIITVSESWINSYEKQYYNIEEYDSFFACRYDKIGGGTCMFVKSTLWTGAVIDVVEAKHNFLHVQLDGKNVARTKLHIIICYNPSKGNYSIFLKELENVLMKVKNECYIVLGDLNIDSLGKTTEFDHYNDLITTYGFTQCNTLFPTRCTHTTSTFLDDVLINSNKYTYRISNIGPLDNSISDHSIIVCDANNNPNINTKYNIDHINIVNQRSNINYDALNNYLRCVLQNLTLNDNSNSLYNMLIQHIEEVIKANSTTIDVGPRTSNNKYNIRNTWVTEELVHLMHRRDVLH</sequence>
<dbReference type="PANTHER" id="PTHR33776">
    <property type="entry name" value="ENDO/EXONUCLEASE/PHOSPHATASE DOMAIN-CONTAINING PROTEIN"/>
    <property type="match status" value="1"/>
</dbReference>
<dbReference type="PANTHER" id="PTHR33776:SF4">
    <property type="entry name" value="ENDONUCLEASE_EXONUCLEASE_PHOSPHATASE DOMAIN-CONTAINING PROTEIN"/>
    <property type="match status" value="1"/>
</dbReference>
<dbReference type="Gene3D" id="3.60.10.10">
    <property type="entry name" value="Endonuclease/exonuclease/phosphatase"/>
    <property type="match status" value="1"/>
</dbReference>
<gene>
    <name evidence="3" type="ORF">PR048_017299</name>
</gene>
<feature type="domain" description="Endonuclease/exonuclease/phosphatase" evidence="2">
    <location>
        <begin position="373"/>
        <end position="482"/>
    </location>
</feature>
<evidence type="ECO:0000313" key="3">
    <source>
        <dbReference type="EMBL" id="KAJ8880828.1"/>
    </source>
</evidence>
<feature type="coiled-coil region" evidence="1">
    <location>
        <begin position="71"/>
        <end position="115"/>
    </location>
</feature>
<protein>
    <recommendedName>
        <fullName evidence="2">Endonuclease/exonuclease/phosphatase domain-containing protein</fullName>
    </recommendedName>
</protein>
<reference evidence="3 4" key="1">
    <citation type="submission" date="2023-02" db="EMBL/GenBank/DDBJ databases">
        <title>LHISI_Scaffold_Assembly.</title>
        <authorList>
            <person name="Stuart O.P."/>
            <person name="Cleave R."/>
            <person name="Magrath M.J.L."/>
            <person name="Mikheyev A.S."/>
        </authorList>
    </citation>
    <scope>NUCLEOTIDE SEQUENCE [LARGE SCALE GENOMIC DNA]</scope>
    <source>
        <strain evidence="3">Daus_M_001</strain>
        <tissue evidence="3">Leg muscle</tissue>
    </source>
</reference>
<keyword evidence="4" id="KW-1185">Reference proteome</keyword>
<dbReference type="SUPFAM" id="SSF56219">
    <property type="entry name" value="DNase I-like"/>
    <property type="match status" value="1"/>
</dbReference>
<dbReference type="Pfam" id="PF14529">
    <property type="entry name" value="Exo_endo_phos_2"/>
    <property type="match status" value="1"/>
</dbReference>
<dbReference type="InterPro" id="IPR005135">
    <property type="entry name" value="Endo/exonuclease/phosphatase"/>
</dbReference>
<dbReference type="Proteomes" id="UP001159363">
    <property type="component" value="Chromosome 5"/>
</dbReference>
<evidence type="ECO:0000256" key="1">
    <source>
        <dbReference type="SAM" id="Coils"/>
    </source>
</evidence>
<name>A0ABQ9H947_9NEOP</name>
<dbReference type="EMBL" id="JARBHB010000006">
    <property type="protein sequence ID" value="KAJ8880828.1"/>
    <property type="molecule type" value="Genomic_DNA"/>
</dbReference>
<proteinExistence type="predicted"/>
<accession>A0ABQ9H947</accession>
<evidence type="ECO:0000313" key="4">
    <source>
        <dbReference type="Proteomes" id="UP001159363"/>
    </source>
</evidence>
<dbReference type="InterPro" id="IPR036691">
    <property type="entry name" value="Endo/exonu/phosph_ase_sf"/>
</dbReference>
<evidence type="ECO:0000259" key="2">
    <source>
        <dbReference type="Pfam" id="PF14529"/>
    </source>
</evidence>
<organism evidence="3 4">
    <name type="scientific">Dryococelus australis</name>
    <dbReference type="NCBI Taxonomy" id="614101"/>
    <lineage>
        <taxon>Eukaryota</taxon>
        <taxon>Metazoa</taxon>
        <taxon>Ecdysozoa</taxon>
        <taxon>Arthropoda</taxon>
        <taxon>Hexapoda</taxon>
        <taxon>Insecta</taxon>
        <taxon>Pterygota</taxon>
        <taxon>Neoptera</taxon>
        <taxon>Polyneoptera</taxon>
        <taxon>Phasmatodea</taxon>
        <taxon>Verophasmatodea</taxon>
        <taxon>Anareolatae</taxon>
        <taxon>Phasmatidae</taxon>
        <taxon>Eurycanthinae</taxon>
        <taxon>Dryococelus</taxon>
    </lineage>
</organism>
<comment type="caution">
    <text evidence="3">The sequence shown here is derived from an EMBL/GenBank/DDBJ whole genome shotgun (WGS) entry which is preliminary data.</text>
</comment>